<gene>
    <name evidence="1" type="ORF">V7S43_017997</name>
</gene>
<accession>A0ABD3EVF1</accession>
<dbReference type="Proteomes" id="UP001632037">
    <property type="component" value="Unassembled WGS sequence"/>
</dbReference>
<keyword evidence="2" id="KW-1185">Reference proteome</keyword>
<proteinExistence type="predicted"/>
<reference evidence="1 2" key="1">
    <citation type="submission" date="2024-09" db="EMBL/GenBank/DDBJ databases">
        <title>Genome sequencing and assembly of Phytophthora oleae, isolate VK10A, causative agent of rot of olive drupes.</title>
        <authorList>
            <person name="Conti Taguali S."/>
            <person name="Riolo M."/>
            <person name="La Spada F."/>
            <person name="Cacciola S.O."/>
            <person name="Dionisio G."/>
        </authorList>
    </citation>
    <scope>NUCLEOTIDE SEQUENCE [LARGE SCALE GENOMIC DNA]</scope>
    <source>
        <strain evidence="1 2">VK10A</strain>
    </source>
</reference>
<protein>
    <submittedName>
        <fullName evidence="1">Uncharacterized protein</fullName>
    </submittedName>
</protein>
<evidence type="ECO:0000313" key="1">
    <source>
        <dbReference type="EMBL" id="KAL3657084.1"/>
    </source>
</evidence>
<comment type="caution">
    <text evidence="1">The sequence shown here is derived from an EMBL/GenBank/DDBJ whole genome shotgun (WGS) entry which is preliminary data.</text>
</comment>
<dbReference type="AlphaFoldDB" id="A0ABD3EVF1"/>
<evidence type="ECO:0000313" key="2">
    <source>
        <dbReference type="Proteomes" id="UP001632037"/>
    </source>
</evidence>
<sequence>MHRNFAFPIYNPNPVDAAGIPRSLIVATQDDTLVYGYGWNHQVALESNKVTIKLRKGASYFYEGILSTHLIPLYDDNPPSATDDCHCYVWGYQYIGRSSRALTKHQSSYHNFVTQNPPTRESTYDPLAAAVEAEVTDATWPDESGAALAIMIFVSSAQNPVEIAPRDDLYQPAIIDDADMEMEVLIAVDDEETETETDSNASSPY</sequence>
<organism evidence="1 2">
    <name type="scientific">Phytophthora oleae</name>
    <dbReference type="NCBI Taxonomy" id="2107226"/>
    <lineage>
        <taxon>Eukaryota</taxon>
        <taxon>Sar</taxon>
        <taxon>Stramenopiles</taxon>
        <taxon>Oomycota</taxon>
        <taxon>Peronosporomycetes</taxon>
        <taxon>Peronosporales</taxon>
        <taxon>Peronosporaceae</taxon>
        <taxon>Phytophthora</taxon>
    </lineage>
</organism>
<dbReference type="EMBL" id="JBIMZQ010000069">
    <property type="protein sequence ID" value="KAL3657084.1"/>
    <property type="molecule type" value="Genomic_DNA"/>
</dbReference>
<name>A0ABD3EVF1_9STRA</name>